<dbReference type="EMBL" id="JAIXNE010000002">
    <property type="protein sequence ID" value="MCA6075109.1"/>
    <property type="molecule type" value="Genomic_DNA"/>
</dbReference>
<evidence type="ECO:0000313" key="4">
    <source>
        <dbReference type="Proteomes" id="UP001139409"/>
    </source>
</evidence>
<dbReference type="RefSeq" id="WP_225698215.1">
    <property type="nucleotide sequence ID" value="NZ_JAIXNE010000002.1"/>
</dbReference>
<dbReference type="EMBL" id="JAIXNE010000003">
    <property type="protein sequence ID" value="MCA6076286.1"/>
    <property type="molecule type" value="Genomic_DNA"/>
</dbReference>
<organism evidence="3 4">
    <name type="scientific">Fulvivirga sedimenti</name>
    <dbReference type="NCBI Taxonomy" id="2879465"/>
    <lineage>
        <taxon>Bacteria</taxon>
        <taxon>Pseudomonadati</taxon>
        <taxon>Bacteroidota</taxon>
        <taxon>Cytophagia</taxon>
        <taxon>Cytophagales</taxon>
        <taxon>Fulvivirgaceae</taxon>
        <taxon>Fulvivirga</taxon>
    </lineage>
</organism>
<evidence type="ECO:0000313" key="3">
    <source>
        <dbReference type="EMBL" id="MCA6077414.1"/>
    </source>
</evidence>
<accession>A0A9X1HVU9</accession>
<reference evidence="3" key="1">
    <citation type="submission" date="2021-09" db="EMBL/GenBank/DDBJ databases">
        <title>Fulvivirga sp. isolated from coastal sediment.</title>
        <authorList>
            <person name="Yu H."/>
        </authorList>
    </citation>
    <scope>NUCLEOTIDE SEQUENCE</scope>
    <source>
        <strain evidence="3">1062</strain>
    </source>
</reference>
<proteinExistence type="predicted"/>
<evidence type="ECO:0000313" key="1">
    <source>
        <dbReference type="EMBL" id="MCA6075109.1"/>
    </source>
</evidence>
<gene>
    <name evidence="1" type="ORF">LDX50_09520</name>
    <name evidence="2" type="ORF">LDX50_15490</name>
    <name evidence="3" type="ORF">LDX50_21210</name>
</gene>
<name>A0A9X1HVU9_9BACT</name>
<sequence length="309" mass="34209">MKHLHILIGFSLVLFCGCSTETSNDKAETPAYTPIVVTTRSMEFNLPDTIPSGWHTFEYDNQSGDIHFFVFEKLPEGITLENYKSDIVSVFENALDLFDEGKMDEGFQEFGKIPEWFSQVENVGGVGLLGPASKADATFFLEPGRYAMECYVRMPNGRPHALMGMLNEVIVTDAVSSLKDLPSDLGISVSSTNGIQFNDTIPAGEYTFSVHFEDQKKYENMMGHDVNIVRLDAADTDIAPLAAWLNAADFTALRTPAPEGYTFLGGIQELPGGQTGYFSASLQTGSYLLISEVPQALERNMYKRFEVIE</sequence>
<protein>
    <submittedName>
        <fullName evidence="3">Uncharacterized protein</fullName>
    </submittedName>
</protein>
<evidence type="ECO:0000313" key="2">
    <source>
        <dbReference type="EMBL" id="MCA6076286.1"/>
    </source>
</evidence>
<keyword evidence="4" id="KW-1185">Reference proteome</keyword>
<dbReference type="EMBL" id="JAIXNE010000004">
    <property type="protein sequence ID" value="MCA6077414.1"/>
    <property type="molecule type" value="Genomic_DNA"/>
</dbReference>
<dbReference type="Proteomes" id="UP001139409">
    <property type="component" value="Unassembled WGS sequence"/>
</dbReference>
<dbReference type="AlphaFoldDB" id="A0A9X1HVU9"/>
<comment type="caution">
    <text evidence="3">The sequence shown here is derived from an EMBL/GenBank/DDBJ whole genome shotgun (WGS) entry which is preliminary data.</text>
</comment>
<dbReference type="PROSITE" id="PS51257">
    <property type="entry name" value="PROKAR_LIPOPROTEIN"/>
    <property type="match status" value="1"/>
</dbReference>